<organism evidence="1 2">
    <name type="scientific">Pseudomonas juntendi</name>
    <dbReference type="NCBI Taxonomy" id="2666183"/>
    <lineage>
        <taxon>Bacteria</taxon>
        <taxon>Pseudomonadati</taxon>
        <taxon>Pseudomonadota</taxon>
        <taxon>Gammaproteobacteria</taxon>
        <taxon>Pseudomonadales</taxon>
        <taxon>Pseudomonadaceae</taxon>
        <taxon>Pseudomonas</taxon>
    </lineage>
</organism>
<evidence type="ECO:0008006" key="3">
    <source>
        <dbReference type="Google" id="ProtNLM"/>
    </source>
</evidence>
<reference evidence="1 2" key="1">
    <citation type="submission" date="2020-07" db="EMBL/GenBank/DDBJ databases">
        <title>Diversity of carbapenemase encoding genes among Pseudomonas putida group clinical isolates in a tertiary Brazilian hospital.</title>
        <authorList>
            <person name="Alberto-Lei F."/>
            <person name="Nodari C.S."/>
            <person name="Streling A.P."/>
            <person name="Paulino J.T."/>
            <person name="Bessa-Neto F.O."/>
            <person name="Cayo R."/>
            <person name="Gales A.C."/>
        </authorList>
    </citation>
    <scope>NUCLEOTIDE SEQUENCE [LARGE SCALE GENOMIC DNA]</scope>
    <source>
        <strain evidence="1 2">11213</strain>
    </source>
</reference>
<name>A0A7W2M013_9PSED</name>
<dbReference type="AlphaFoldDB" id="A0A7W2M013"/>
<dbReference type="RefSeq" id="WP_182337197.1">
    <property type="nucleotide sequence ID" value="NZ_JACGDA010000060.1"/>
</dbReference>
<gene>
    <name evidence="1" type="ORF">H4C15_22300</name>
</gene>
<dbReference type="Proteomes" id="UP000577346">
    <property type="component" value="Unassembled WGS sequence"/>
</dbReference>
<comment type="caution">
    <text evidence="1">The sequence shown here is derived from an EMBL/GenBank/DDBJ whole genome shotgun (WGS) entry which is preliminary data.</text>
</comment>
<protein>
    <recommendedName>
        <fullName evidence="3">AP2 domain-containing protein</fullName>
    </recommendedName>
</protein>
<accession>A0A7W2M013</accession>
<dbReference type="EMBL" id="JACGDA010000060">
    <property type="protein sequence ID" value="MBA6150203.1"/>
    <property type="molecule type" value="Genomic_DNA"/>
</dbReference>
<proteinExistence type="predicted"/>
<sequence>MSHPLVFGVGVNDADYVVSPSRSENGKITFKYICPIYARWIAILRRCYHAQSRPSRPSYEGCTVASEWHRFSAFKRWMESQDWQGKDVDKDLLVKGNKVYGPDTCCLISRSINCLVREIAKNAKNEHGLPPGVDFDPKLQKYRSRAHCVITGKRNHLGYFATPAEAHLVWLGFKRDQAEILAQEQADQRVANALRGLYASDQPLPSPPTE</sequence>
<evidence type="ECO:0000313" key="1">
    <source>
        <dbReference type="EMBL" id="MBA6150203.1"/>
    </source>
</evidence>
<evidence type="ECO:0000313" key="2">
    <source>
        <dbReference type="Proteomes" id="UP000577346"/>
    </source>
</evidence>